<dbReference type="AlphaFoldDB" id="A0A2T0WI25"/>
<evidence type="ECO:0000313" key="11">
    <source>
        <dbReference type="EMBL" id="PRY86336.1"/>
    </source>
</evidence>
<dbReference type="InterPro" id="IPR001057">
    <property type="entry name" value="Glu/AcGlu_kinase"/>
</dbReference>
<name>A0A2T0WI25_9BACT</name>
<evidence type="ECO:0000256" key="5">
    <source>
        <dbReference type="ARBA" id="ARBA00022741"/>
    </source>
</evidence>
<keyword evidence="5 9" id="KW-0547">Nucleotide-binding</keyword>
<dbReference type="InterPro" id="IPR004662">
    <property type="entry name" value="AcgluKinase_fam"/>
</dbReference>
<feature type="binding site" evidence="9">
    <location>
        <begin position="44"/>
        <end position="45"/>
    </location>
    <ligand>
        <name>substrate</name>
    </ligand>
</feature>
<dbReference type="Pfam" id="PF00696">
    <property type="entry name" value="AA_kinase"/>
    <property type="match status" value="1"/>
</dbReference>
<dbReference type="RefSeq" id="WP_106134666.1">
    <property type="nucleotide sequence ID" value="NZ_PVTR01000009.1"/>
</dbReference>
<keyword evidence="4 9" id="KW-0808">Transferase</keyword>
<evidence type="ECO:0000256" key="1">
    <source>
        <dbReference type="ARBA" id="ARBA00004828"/>
    </source>
</evidence>
<dbReference type="GO" id="GO:0005737">
    <property type="term" value="C:cytoplasm"/>
    <property type="evidence" value="ECO:0007669"/>
    <property type="project" value="UniProtKB-SubCell"/>
</dbReference>
<proteinExistence type="inferred from homology"/>
<sequence length="275" mass="29412">MKPSKLLIKYGGNAMINASLQNQIAEVIFQLVQQGHQVCVVHGGGPFINQALSEAGISSEFIQGQRKTSPEAMVEIQKTLIGEVNANLTRAFSHAGTQTVGISGLDAKMVRVKQKLLHLGILEDGQNETADLGRVGEIETIQPNLVEHLISAGFVPIIACVAADKNGNSMNVNADDFAGAMAAAIQADYYISLTDVDGLYSNFPDPESIIKSIKLTDLTEMYGKTIQGGMIPKIQSCEKALRSGVKNVLILNGTKPSQLQDYFKNGSIAGTTLTH</sequence>
<evidence type="ECO:0000256" key="2">
    <source>
        <dbReference type="ARBA" id="ARBA00022571"/>
    </source>
</evidence>
<dbReference type="InterPro" id="IPR037528">
    <property type="entry name" value="ArgB"/>
</dbReference>
<keyword evidence="12" id="KW-1185">Reference proteome</keyword>
<keyword evidence="2 9" id="KW-0055">Arginine biosynthesis</keyword>
<dbReference type="Gene3D" id="3.40.1160.10">
    <property type="entry name" value="Acetylglutamate kinase-like"/>
    <property type="match status" value="1"/>
</dbReference>
<keyword evidence="3 9" id="KW-0028">Amino-acid biosynthesis</keyword>
<evidence type="ECO:0000256" key="6">
    <source>
        <dbReference type="ARBA" id="ARBA00022777"/>
    </source>
</evidence>
<dbReference type="PRINTS" id="PR00474">
    <property type="entry name" value="GLU5KINASE"/>
</dbReference>
<protein>
    <recommendedName>
        <fullName evidence="9">Acetylglutamate kinase</fullName>
        <ecNumber evidence="9">2.7.2.8</ecNumber>
    </recommendedName>
    <alternativeName>
        <fullName evidence="9">N-acetyl-L-glutamate 5-phosphotransferase</fullName>
    </alternativeName>
    <alternativeName>
        <fullName evidence="9">NAG kinase</fullName>
        <shortName evidence="9">NAGK</shortName>
    </alternativeName>
</protein>
<dbReference type="EMBL" id="PVTR01000009">
    <property type="protein sequence ID" value="PRY86336.1"/>
    <property type="molecule type" value="Genomic_DNA"/>
</dbReference>
<accession>A0A2T0WI25</accession>
<comment type="pathway">
    <text evidence="1 9">Amino-acid biosynthesis; L-arginine biosynthesis; N(2)-acetyl-L-ornithine from L-glutamate: step 2/4.</text>
</comment>
<evidence type="ECO:0000256" key="8">
    <source>
        <dbReference type="ARBA" id="ARBA00048141"/>
    </source>
</evidence>
<keyword evidence="7 9" id="KW-0067">ATP-binding</keyword>
<comment type="catalytic activity">
    <reaction evidence="8 9">
        <text>N-acetyl-L-glutamate + ATP = N-acetyl-L-glutamyl 5-phosphate + ADP</text>
        <dbReference type="Rhea" id="RHEA:14629"/>
        <dbReference type="ChEBI" id="CHEBI:30616"/>
        <dbReference type="ChEBI" id="CHEBI:44337"/>
        <dbReference type="ChEBI" id="CHEBI:57936"/>
        <dbReference type="ChEBI" id="CHEBI:456216"/>
        <dbReference type="EC" id="2.7.2.8"/>
    </reaction>
</comment>
<dbReference type="UniPathway" id="UPA00068">
    <property type="reaction ID" value="UER00107"/>
</dbReference>
<feature type="binding site" evidence="9">
    <location>
        <position position="171"/>
    </location>
    <ligand>
        <name>substrate</name>
    </ligand>
</feature>
<dbReference type="PANTHER" id="PTHR23342:SF0">
    <property type="entry name" value="N-ACETYLGLUTAMATE SYNTHASE, MITOCHONDRIAL"/>
    <property type="match status" value="1"/>
</dbReference>
<evidence type="ECO:0000259" key="10">
    <source>
        <dbReference type="Pfam" id="PF00696"/>
    </source>
</evidence>
<gene>
    <name evidence="9" type="primary">argB</name>
    <name evidence="11" type="ORF">CLW00_109184</name>
</gene>
<feature type="binding site" evidence="9">
    <location>
        <position position="66"/>
    </location>
    <ligand>
        <name>substrate</name>
    </ligand>
</feature>
<dbReference type="InterPro" id="IPR036393">
    <property type="entry name" value="AceGlu_kinase-like_sf"/>
</dbReference>
<evidence type="ECO:0000256" key="3">
    <source>
        <dbReference type="ARBA" id="ARBA00022605"/>
    </source>
</evidence>
<evidence type="ECO:0000256" key="4">
    <source>
        <dbReference type="ARBA" id="ARBA00022679"/>
    </source>
</evidence>
<feature type="domain" description="Aspartate/glutamate/uridylate kinase" evidence="10">
    <location>
        <begin position="6"/>
        <end position="252"/>
    </location>
</feature>
<keyword evidence="6 9" id="KW-0418">Kinase</keyword>
<comment type="function">
    <text evidence="9">Catalyzes the ATP-dependent phosphorylation of N-acetyl-L-glutamate.</text>
</comment>
<dbReference type="OrthoDB" id="9803155at2"/>
<dbReference type="NCBIfam" id="TIGR00761">
    <property type="entry name" value="argB"/>
    <property type="match status" value="1"/>
</dbReference>
<comment type="caution">
    <text evidence="11">The sequence shown here is derived from an EMBL/GenBank/DDBJ whole genome shotgun (WGS) entry which is preliminary data.</text>
</comment>
<dbReference type="GO" id="GO:0003991">
    <property type="term" value="F:acetylglutamate kinase activity"/>
    <property type="evidence" value="ECO:0007669"/>
    <property type="project" value="UniProtKB-UniRule"/>
</dbReference>
<dbReference type="EC" id="2.7.2.8" evidence="9"/>
<dbReference type="HAMAP" id="MF_00082">
    <property type="entry name" value="ArgB"/>
    <property type="match status" value="1"/>
</dbReference>
<reference evidence="11 12" key="1">
    <citation type="submission" date="2018-03" db="EMBL/GenBank/DDBJ databases">
        <title>Genomic Encyclopedia of Archaeal and Bacterial Type Strains, Phase II (KMG-II): from individual species to whole genera.</title>
        <authorList>
            <person name="Goeker M."/>
        </authorList>
    </citation>
    <scope>NUCLEOTIDE SEQUENCE [LARGE SCALE GENOMIC DNA]</scope>
    <source>
        <strain evidence="11 12">DSM 27929</strain>
    </source>
</reference>
<keyword evidence="9" id="KW-0963">Cytoplasm</keyword>
<comment type="similarity">
    <text evidence="9">Belongs to the acetylglutamate kinase family. ArgB subfamily.</text>
</comment>
<evidence type="ECO:0000256" key="9">
    <source>
        <dbReference type="HAMAP-Rule" id="MF_00082"/>
    </source>
</evidence>
<dbReference type="PIRSF" id="PIRSF000728">
    <property type="entry name" value="NAGK"/>
    <property type="match status" value="1"/>
</dbReference>
<dbReference type="SUPFAM" id="SSF53633">
    <property type="entry name" value="Carbamate kinase-like"/>
    <property type="match status" value="1"/>
</dbReference>
<dbReference type="CDD" id="cd04238">
    <property type="entry name" value="AAK_NAGK-like"/>
    <property type="match status" value="1"/>
</dbReference>
<feature type="site" description="Transition state stabilizer" evidence="9">
    <location>
        <position position="233"/>
    </location>
</feature>
<comment type="subcellular location">
    <subcellularLocation>
        <location evidence="9">Cytoplasm</location>
    </subcellularLocation>
</comment>
<dbReference type="PANTHER" id="PTHR23342">
    <property type="entry name" value="N-ACETYLGLUTAMATE SYNTHASE"/>
    <property type="match status" value="1"/>
</dbReference>
<feature type="site" description="Transition state stabilizer" evidence="9">
    <location>
        <position position="9"/>
    </location>
</feature>
<organism evidence="11 12">
    <name type="scientific">Mongoliibacter ruber</name>
    <dbReference type="NCBI Taxonomy" id="1750599"/>
    <lineage>
        <taxon>Bacteria</taxon>
        <taxon>Pseudomonadati</taxon>
        <taxon>Bacteroidota</taxon>
        <taxon>Cytophagia</taxon>
        <taxon>Cytophagales</taxon>
        <taxon>Cyclobacteriaceae</taxon>
        <taxon>Mongoliibacter</taxon>
    </lineage>
</organism>
<dbReference type="InterPro" id="IPR001048">
    <property type="entry name" value="Asp/Glu/Uridylate_kinase"/>
</dbReference>
<dbReference type="Proteomes" id="UP000238157">
    <property type="component" value="Unassembled WGS sequence"/>
</dbReference>
<evidence type="ECO:0000313" key="12">
    <source>
        <dbReference type="Proteomes" id="UP000238157"/>
    </source>
</evidence>
<evidence type="ECO:0000256" key="7">
    <source>
        <dbReference type="ARBA" id="ARBA00022840"/>
    </source>
</evidence>
<dbReference type="GO" id="GO:0042450">
    <property type="term" value="P:L-arginine biosynthetic process via ornithine"/>
    <property type="evidence" value="ECO:0007669"/>
    <property type="project" value="UniProtKB-UniRule"/>
</dbReference>
<dbReference type="GO" id="GO:0005524">
    <property type="term" value="F:ATP binding"/>
    <property type="evidence" value="ECO:0007669"/>
    <property type="project" value="UniProtKB-UniRule"/>
</dbReference>